<accession>A0A8J2EMC9</accession>
<dbReference type="PANTHER" id="PTHR47890:SF1">
    <property type="entry name" value="LD24308P"/>
    <property type="match status" value="1"/>
</dbReference>
<name>A0A8J2EMC9_COTCN</name>
<dbReference type="OrthoDB" id="7693454at2759"/>
<dbReference type="AlphaFoldDB" id="A0A8J2EMC9"/>
<comment type="caution">
    <text evidence="1">The sequence shown here is derived from an EMBL/GenBank/DDBJ whole genome shotgun (WGS) entry which is preliminary data.</text>
</comment>
<evidence type="ECO:0000313" key="1">
    <source>
        <dbReference type="EMBL" id="CAG5073879.1"/>
    </source>
</evidence>
<dbReference type="PANTHER" id="PTHR47890">
    <property type="entry name" value="LD24308P"/>
    <property type="match status" value="1"/>
</dbReference>
<keyword evidence="2" id="KW-1185">Reference proteome</keyword>
<dbReference type="EMBL" id="CAJNRD030001114">
    <property type="protein sequence ID" value="CAG5073879.1"/>
    <property type="molecule type" value="Genomic_DNA"/>
</dbReference>
<evidence type="ECO:0000313" key="2">
    <source>
        <dbReference type="Proteomes" id="UP000786811"/>
    </source>
</evidence>
<gene>
    <name evidence="1" type="ORF">HICCMSTLAB_LOCUS651</name>
</gene>
<reference evidence="1" key="1">
    <citation type="submission" date="2021-04" db="EMBL/GenBank/DDBJ databases">
        <authorList>
            <person name="Chebbi M.A.C M."/>
        </authorList>
    </citation>
    <scope>NUCLEOTIDE SEQUENCE</scope>
</reference>
<proteinExistence type="predicted"/>
<organism evidence="1 2">
    <name type="scientific">Cotesia congregata</name>
    <name type="common">Parasitoid wasp</name>
    <name type="synonym">Apanteles congregatus</name>
    <dbReference type="NCBI Taxonomy" id="51543"/>
    <lineage>
        <taxon>Eukaryota</taxon>
        <taxon>Metazoa</taxon>
        <taxon>Ecdysozoa</taxon>
        <taxon>Arthropoda</taxon>
        <taxon>Hexapoda</taxon>
        <taxon>Insecta</taxon>
        <taxon>Pterygota</taxon>
        <taxon>Neoptera</taxon>
        <taxon>Endopterygota</taxon>
        <taxon>Hymenoptera</taxon>
        <taxon>Apocrita</taxon>
        <taxon>Ichneumonoidea</taxon>
        <taxon>Braconidae</taxon>
        <taxon>Microgastrinae</taxon>
        <taxon>Cotesia</taxon>
    </lineage>
</organism>
<sequence>MCLSWCKGFRRQCGQILTGVKFELKNLIIHLQIEEGKLLSGGRIDTYSIHMKELEIFEYSTYPKDRLELVIDDELMRLEESVDYIFVKQERRYINLDNVFFREPGYVVTGLKLSVDPENFESLQLAVHITPFDFDSGSLTPTDDKPSKWIIYKYMSDEDRKFENRRLVALQPRIPLEGVSLYYRGKENSAGFVGFRMTTLDIPAYLDPQMSQQDLEFL</sequence>
<dbReference type="Proteomes" id="UP000786811">
    <property type="component" value="Unassembled WGS sequence"/>
</dbReference>
<protein>
    <submittedName>
        <fullName evidence="1">Uncharacterized protein</fullName>
    </submittedName>
</protein>